<dbReference type="SUPFAM" id="SSF57850">
    <property type="entry name" value="RING/U-box"/>
    <property type="match status" value="1"/>
</dbReference>
<comment type="caution">
    <text evidence="5">The sequence shown here is derived from an EMBL/GenBank/DDBJ whole genome shotgun (WGS) entry which is preliminary data.</text>
</comment>
<dbReference type="InterPro" id="IPR003774">
    <property type="entry name" value="AlgH-like"/>
</dbReference>
<name>A0AA36JCK7_9DINO</name>
<evidence type="ECO:0000256" key="3">
    <source>
        <dbReference type="ARBA" id="ARBA00022833"/>
    </source>
</evidence>
<evidence type="ECO:0000256" key="1">
    <source>
        <dbReference type="ARBA" id="ARBA00022723"/>
    </source>
</evidence>
<gene>
    <name evidence="5" type="ORF">EVOR1521_LOCUS25422</name>
</gene>
<dbReference type="EMBL" id="CAUJNA010003458">
    <property type="protein sequence ID" value="CAJ1402571.1"/>
    <property type="molecule type" value="Genomic_DNA"/>
</dbReference>
<dbReference type="Pfam" id="PF12906">
    <property type="entry name" value="RINGv"/>
    <property type="match status" value="1"/>
</dbReference>
<proteinExistence type="predicted"/>
<evidence type="ECO:0000313" key="6">
    <source>
        <dbReference type="Proteomes" id="UP001178507"/>
    </source>
</evidence>
<dbReference type="PROSITE" id="PS51292">
    <property type="entry name" value="ZF_RING_CH"/>
    <property type="match status" value="1"/>
</dbReference>
<sequence length="397" mass="43472">MALDDAGPGVTDESDTDRTCRYCLGGEEGGFIDPCACSGGQRWVHLECLRRWQRSILVTQPTHPDLFAEDRRMTHCTVCLQRFSCPLPSRHEMMLQFTGEELASLVRCQSLICSSRQWSETLQQSLQSSRRSMSNFVHWCRSAYLIIYCGPKQLALSIPDEANREAVLENLDGLGQLEVQGKRYRMLREGPLARLSAADASNASVLHGTLEQLTLPAEVILQCAEECDASDDSIRAINLCNPISEDDLSSEAQRVVRSRGTGTPLRHFLGGPCAPAQPTILLPAAAAAGCGLRTLEQLGVALATDFAPLALEDPPSKRRRLEAGDAAEAEGQALVFWGEARWQRTQLLGELARGDWGLCAAVPEDLVGGKQIWHQLLAEGRPVYAPHSEMTRQAPAA</sequence>
<keyword evidence="6" id="KW-1185">Reference proteome</keyword>
<keyword evidence="3" id="KW-0862">Zinc</keyword>
<dbReference type="AlphaFoldDB" id="A0AA36JCK7"/>
<keyword evidence="2" id="KW-0863">Zinc-finger</keyword>
<dbReference type="InterPro" id="IPR013083">
    <property type="entry name" value="Znf_RING/FYVE/PHD"/>
</dbReference>
<dbReference type="SUPFAM" id="SSF143456">
    <property type="entry name" value="VC0467-like"/>
    <property type="match status" value="1"/>
</dbReference>
<keyword evidence="1" id="KW-0479">Metal-binding</keyword>
<dbReference type="Proteomes" id="UP001178507">
    <property type="component" value="Unassembled WGS sequence"/>
</dbReference>
<feature type="domain" description="RING-CH-type" evidence="4">
    <location>
        <begin position="12"/>
        <end position="86"/>
    </location>
</feature>
<evidence type="ECO:0000259" key="4">
    <source>
        <dbReference type="PROSITE" id="PS51292"/>
    </source>
</evidence>
<dbReference type="Gene3D" id="3.40.1740.10">
    <property type="entry name" value="VC0467-like"/>
    <property type="match status" value="1"/>
</dbReference>
<dbReference type="Gene3D" id="3.30.40.10">
    <property type="entry name" value="Zinc/RING finger domain, C3HC4 (zinc finger)"/>
    <property type="match status" value="1"/>
</dbReference>
<protein>
    <recommendedName>
        <fullName evidence="4">RING-CH-type domain-containing protein</fullName>
    </recommendedName>
</protein>
<dbReference type="InterPro" id="IPR011016">
    <property type="entry name" value="Znf_RING-CH"/>
</dbReference>
<evidence type="ECO:0000313" key="5">
    <source>
        <dbReference type="EMBL" id="CAJ1402571.1"/>
    </source>
</evidence>
<dbReference type="GO" id="GO:0008270">
    <property type="term" value="F:zinc ion binding"/>
    <property type="evidence" value="ECO:0007669"/>
    <property type="project" value="UniProtKB-KW"/>
</dbReference>
<evidence type="ECO:0000256" key="2">
    <source>
        <dbReference type="ARBA" id="ARBA00022771"/>
    </source>
</evidence>
<dbReference type="SMART" id="SM00744">
    <property type="entry name" value="RINGv"/>
    <property type="match status" value="1"/>
</dbReference>
<reference evidence="5" key="1">
    <citation type="submission" date="2023-08" db="EMBL/GenBank/DDBJ databases">
        <authorList>
            <person name="Chen Y."/>
            <person name="Shah S."/>
            <person name="Dougan E. K."/>
            <person name="Thang M."/>
            <person name="Chan C."/>
        </authorList>
    </citation>
    <scope>NUCLEOTIDE SEQUENCE</scope>
</reference>
<accession>A0AA36JCK7</accession>
<organism evidence="5 6">
    <name type="scientific">Effrenium voratum</name>
    <dbReference type="NCBI Taxonomy" id="2562239"/>
    <lineage>
        <taxon>Eukaryota</taxon>
        <taxon>Sar</taxon>
        <taxon>Alveolata</taxon>
        <taxon>Dinophyceae</taxon>
        <taxon>Suessiales</taxon>
        <taxon>Symbiodiniaceae</taxon>
        <taxon>Effrenium</taxon>
    </lineage>
</organism>
<dbReference type="Pfam" id="PF02622">
    <property type="entry name" value="DUF179"/>
    <property type="match status" value="1"/>
</dbReference>